<evidence type="ECO:0000313" key="2">
    <source>
        <dbReference type="EMBL" id="WWD08958.1"/>
    </source>
</evidence>
<keyword evidence="3" id="KW-1185">Reference proteome</keyword>
<feature type="compositionally biased region" description="Polar residues" evidence="1">
    <location>
        <begin position="1"/>
        <end position="10"/>
    </location>
</feature>
<name>A0AAX4KT75_9TREE</name>
<feature type="region of interest" description="Disordered" evidence="1">
    <location>
        <begin position="276"/>
        <end position="313"/>
    </location>
</feature>
<protein>
    <submittedName>
        <fullName evidence="2">Uncharacterized protein</fullName>
    </submittedName>
</protein>
<dbReference type="KEGG" id="ker:91105874"/>
<sequence>MSSVTSSIDWFSTPGDTPPTGLSPIPTSLTHNPMSLVYANTLGAYGCPHPTHHWDPLPTRVSCISSGTRVLKLNLKNGFSNILRTACGISSIRYGNSLRSYSGMGDSGSTNLTHPCTEMNGRGGKIADQEIPNGFKHMCMDIVSVESGLINFRGEFEKDQFHGLETLNLDRNGKKEELNMTLDWWNYYTTYLSAQRDRIDLGHSLFPPRYDLTGRRTGLSSEVNVPVIESQKGSSDYRPIFPKVVGSDGKIAYHWESMVELFNPDGDDQVQRQVQTRPSSTFTCSVRDDEPPPGNENNQRPVSLPHTPVTKSI</sequence>
<dbReference type="RefSeq" id="XP_066086925.1">
    <property type="nucleotide sequence ID" value="XM_066230828.1"/>
</dbReference>
<dbReference type="EMBL" id="CP144090">
    <property type="protein sequence ID" value="WWD08958.1"/>
    <property type="molecule type" value="Genomic_DNA"/>
</dbReference>
<evidence type="ECO:0000313" key="3">
    <source>
        <dbReference type="Proteomes" id="UP001358614"/>
    </source>
</evidence>
<feature type="region of interest" description="Disordered" evidence="1">
    <location>
        <begin position="1"/>
        <end position="23"/>
    </location>
</feature>
<gene>
    <name evidence="2" type="ORF">V865_007073</name>
</gene>
<evidence type="ECO:0000256" key="1">
    <source>
        <dbReference type="SAM" id="MobiDB-lite"/>
    </source>
</evidence>
<accession>A0AAX4KT75</accession>
<reference evidence="2 3" key="1">
    <citation type="submission" date="2024-01" db="EMBL/GenBank/DDBJ databases">
        <title>Comparative genomics of Cryptococcus and Kwoniella reveals pathogenesis evolution and contrasting modes of karyotype evolution via chromosome fusion or intercentromeric recombination.</title>
        <authorList>
            <person name="Coelho M.A."/>
            <person name="David-Palma M."/>
            <person name="Shea T."/>
            <person name="Bowers K."/>
            <person name="McGinley-Smith S."/>
            <person name="Mohammad A.W."/>
            <person name="Gnirke A."/>
            <person name="Yurkov A.M."/>
            <person name="Nowrousian M."/>
            <person name="Sun S."/>
            <person name="Cuomo C.A."/>
            <person name="Heitman J."/>
        </authorList>
    </citation>
    <scope>NUCLEOTIDE SEQUENCE [LARGE SCALE GENOMIC DNA]</scope>
    <source>
        <strain evidence="2 3">PYCC6329</strain>
    </source>
</reference>
<organism evidence="2 3">
    <name type="scientific">Kwoniella europaea PYCC6329</name>
    <dbReference type="NCBI Taxonomy" id="1423913"/>
    <lineage>
        <taxon>Eukaryota</taxon>
        <taxon>Fungi</taxon>
        <taxon>Dikarya</taxon>
        <taxon>Basidiomycota</taxon>
        <taxon>Agaricomycotina</taxon>
        <taxon>Tremellomycetes</taxon>
        <taxon>Tremellales</taxon>
        <taxon>Cryptococcaceae</taxon>
        <taxon>Kwoniella</taxon>
    </lineage>
</organism>
<dbReference type="GeneID" id="91105874"/>
<dbReference type="AlphaFoldDB" id="A0AAX4KT75"/>
<proteinExistence type="predicted"/>
<dbReference type="Proteomes" id="UP001358614">
    <property type="component" value="Chromosome 2"/>
</dbReference>